<dbReference type="GO" id="GO:0030992">
    <property type="term" value="C:intraciliary transport particle B"/>
    <property type="evidence" value="ECO:0007669"/>
    <property type="project" value="TreeGrafter"/>
</dbReference>
<evidence type="ECO:0000256" key="6">
    <source>
        <dbReference type="ARBA" id="ARBA00023069"/>
    </source>
</evidence>
<organism evidence="10 11">
    <name type="scientific">Cylicocyclus nassatus</name>
    <name type="common">Nematode worm</name>
    <dbReference type="NCBI Taxonomy" id="53992"/>
    <lineage>
        <taxon>Eukaryota</taxon>
        <taxon>Metazoa</taxon>
        <taxon>Ecdysozoa</taxon>
        <taxon>Nematoda</taxon>
        <taxon>Chromadorea</taxon>
        <taxon>Rhabditida</taxon>
        <taxon>Rhabditina</taxon>
        <taxon>Rhabditomorpha</taxon>
        <taxon>Strongyloidea</taxon>
        <taxon>Strongylidae</taxon>
        <taxon>Cylicocyclus</taxon>
    </lineage>
</organism>
<evidence type="ECO:0000256" key="4">
    <source>
        <dbReference type="ARBA" id="ARBA00022737"/>
    </source>
</evidence>
<comment type="similarity">
    <text evidence="8">Belongs to the IFT172 family.</text>
</comment>
<keyword evidence="5" id="KW-0802">TPR repeat</keyword>
<dbReference type="EMBL" id="CATQJL010000223">
    <property type="protein sequence ID" value="CAJ0597757.1"/>
    <property type="molecule type" value="Genomic_DNA"/>
</dbReference>
<feature type="domain" description="IFT80/172/WDR35 TPR" evidence="9">
    <location>
        <begin position="311"/>
        <end position="414"/>
    </location>
</feature>
<accession>A0AA36M5H5</accession>
<gene>
    <name evidence="10" type="ORF">CYNAS_LOCUS9740</name>
</gene>
<keyword evidence="3" id="KW-0853">WD repeat</keyword>
<keyword evidence="11" id="KW-1185">Reference proteome</keyword>
<dbReference type="SUPFAM" id="SSF48452">
    <property type="entry name" value="TPR-like"/>
    <property type="match status" value="1"/>
</dbReference>
<evidence type="ECO:0000259" key="9">
    <source>
        <dbReference type="Pfam" id="PF23387"/>
    </source>
</evidence>
<name>A0AA36M5H5_CYLNA</name>
<evidence type="ECO:0000256" key="5">
    <source>
        <dbReference type="ARBA" id="ARBA00022803"/>
    </source>
</evidence>
<dbReference type="Gene3D" id="1.25.40.470">
    <property type="match status" value="3"/>
</dbReference>
<dbReference type="Proteomes" id="UP001176961">
    <property type="component" value="Unassembled WGS sequence"/>
</dbReference>
<sequence length="809" mass="91981">MNLQYLSTLLPQQEGSNKIRSLACTPNGSKLAVVERDRVITLFDDQGEVKDRFSSKPLDAKYGKRSYIVKWICFSPDSSRLAVAQSDNVWPFEDKLLIGLNDGKLRVAVLTSNKCTTLYKRDESVVSVSVNSRRTAFVSGHHDGSIIHFTFNSKKQAKNLLNDEIEIVVNHTTAIDWLELSYSATKLLFRDKSLRLMLLDGTQQTTILDFCTYVQWVPCSDAVVAQSGNILYVWYNPSVPDQVTAVTIKGEVETVLRDVDRTKVIVRETNTNAAYELDRVQIEFWSAVECGDLSKAAAFLDYYKVDDSYIMWRKVAHLALEQNNLFIAQRCFAALGDFGKAQAVFKMMDLSEDTAKKSDGDFTKSYKVMASLALLKRRFKEAEMVYVKQNAVEEAVEMYLNLHKWDEALELAKAMNYSGYEQLKSNYFETLLDTGQDAKAAELKLADGDIAEAVNLYLKARQPVQALSAALTNSALAEDIQLMSSIAGQLMQSQIFDKAGEVYEHIKDYGKALECYKNGRALNKAIQLARFCAPEQVVILEEDCGDYLVSIGQHEAAINHFLEANNIIKAAEAAIQAKEWRKAVEIADVIQDQQVSIGFYKRIASFYATADELDIAERLYLKANLHKKAIAVYIEHNRWADAYRLSEKFLGKEKTFALYGAKAEEMEQQGRYTDAEQLYISMGMPNKALLMYRNAERNDDVIRLAEKYDREHLQDTYNWLEKQHEEHGDLRLAEEEYLEAGNFKAAITMYMENEMWTDAYRLAKNEGDDQERKQVIFLWAKSLAGEAAVKLLNKHRLLDEAIDHFIEIG</sequence>
<keyword evidence="6" id="KW-0969">Cilium</keyword>
<dbReference type="GO" id="GO:0005930">
    <property type="term" value="C:axoneme"/>
    <property type="evidence" value="ECO:0007669"/>
    <property type="project" value="TreeGrafter"/>
</dbReference>
<keyword evidence="7" id="KW-0966">Cell projection</keyword>
<evidence type="ECO:0000256" key="1">
    <source>
        <dbReference type="ARBA" id="ARBA00004138"/>
    </source>
</evidence>
<evidence type="ECO:0000313" key="11">
    <source>
        <dbReference type="Proteomes" id="UP001176961"/>
    </source>
</evidence>
<dbReference type="AlphaFoldDB" id="A0AA36M5H5"/>
<keyword evidence="4" id="KW-0677">Repeat</keyword>
<dbReference type="SMART" id="SM00320">
    <property type="entry name" value="WD40"/>
    <property type="match status" value="3"/>
</dbReference>
<dbReference type="GO" id="GO:0042073">
    <property type="term" value="P:intraciliary transport"/>
    <property type="evidence" value="ECO:0007669"/>
    <property type="project" value="TreeGrafter"/>
</dbReference>
<dbReference type="InterPro" id="IPR056157">
    <property type="entry name" value="TPR_IFT80_172_dom"/>
</dbReference>
<dbReference type="InterPro" id="IPR011990">
    <property type="entry name" value="TPR-like_helical_dom_sf"/>
</dbReference>
<proteinExistence type="inferred from homology"/>
<dbReference type="Gene3D" id="2.130.10.10">
    <property type="entry name" value="YVTN repeat-like/Quinoprotein amine dehydrogenase"/>
    <property type="match status" value="2"/>
</dbReference>
<evidence type="ECO:0000256" key="8">
    <source>
        <dbReference type="ARBA" id="ARBA00038130"/>
    </source>
</evidence>
<dbReference type="InterPro" id="IPR036322">
    <property type="entry name" value="WD40_repeat_dom_sf"/>
</dbReference>
<dbReference type="PANTHER" id="PTHR15722">
    <property type="entry name" value="IFT140/172-RELATED"/>
    <property type="match status" value="1"/>
</dbReference>
<evidence type="ECO:0000256" key="2">
    <source>
        <dbReference type="ARBA" id="ARBA00022473"/>
    </source>
</evidence>
<protein>
    <recommendedName>
        <fullName evidence="9">IFT80/172/WDR35 TPR domain-containing protein</fullName>
    </recommendedName>
</protein>
<dbReference type="InterPro" id="IPR001680">
    <property type="entry name" value="WD40_rpt"/>
</dbReference>
<reference evidence="10" key="1">
    <citation type="submission" date="2023-07" db="EMBL/GenBank/DDBJ databases">
        <authorList>
            <consortium name="CYATHOMIX"/>
        </authorList>
    </citation>
    <scope>NUCLEOTIDE SEQUENCE</scope>
    <source>
        <strain evidence="10">N/A</strain>
    </source>
</reference>
<dbReference type="SUPFAM" id="SSF50978">
    <property type="entry name" value="WD40 repeat-like"/>
    <property type="match status" value="1"/>
</dbReference>
<dbReference type="PANTHER" id="PTHR15722:SF2">
    <property type="entry name" value="INTRAFLAGELLAR TRANSPORT PROTEIN 172 HOMOLOG"/>
    <property type="match status" value="1"/>
</dbReference>
<evidence type="ECO:0000256" key="3">
    <source>
        <dbReference type="ARBA" id="ARBA00022574"/>
    </source>
</evidence>
<dbReference type="GO" id="GO:0036064">
    <property type="term" value="C:ciliary basal body"/>
    <property type="evidence" value="ECO:0007669"/>
    <property type="project" value="TreeGrafter"/>
</dbReference>
<comment type="subcellular location">
    <subcellularLocation>
        <location evidence="1">Cell projection</location>
        <location evidence="1">Cilium</location>
    </subcellularLocation>
</comment>
<dbReference type="InterPro" id="IPR015943">
    <property type="entry name" value="WD40/YVTN_repeat-like_dom_sf"/>
</dbReference>
<evidence type="ECO:0000313" key="10">
    <source>
        <dbReference type="EMBL" id="CAJ0597757.1"/>
    </source>
</evidence>
<keyword evidence="2" id="KW-0217">Developmental protein</keyword>
<dbReference type="Pfam" id="PF23387">
    <property type="entry name" value="TPR_IFT80_172"/>
    <property type="match status" value="1"/>
</dbReference>
<comment type="caution">
    <text evidence="10">The sequence shown here is derived from an EMBL/GenBank/DDBJ whole genome shotgun (WGS) entry which is preliminary data.</text>
</comment>
<evidence type="ECO:0000256" key="7">
    <source>
        <dbReference type="ARBA" id="ARBA00023273"/>
    </source>
</evidence>